<feature type="repeat" description="ANK" evidence="1">
    <location>
        <begin position="15"/>
        <end position="47"/>
    </location>
</feature>
<dbReference type="PROSITE" id="PS50297">
    <property type="entry name" value="ANK_REP_REGION"/>
    <property type="match status" value="1"/>
</dbReference>
<organism evidence="2 3">
    <name type="scientific">Jimgerdemannia flammicorona</name>
    <dbReference type="NCBI Taxonomy" id="994334"/>
    <lineage>
        <taxon>Eukaryota</taxon>
        <taxon>Fungi</taxon>
        <taxon>Fungi incertae sedis</taxon>
        <taxon>Mucoromycota</taxon>
        <taxon>Mucoromycotina</taxon>
        <taxon>Endogonomycetes</taxon>
        <taxon>Endogonales</taxon>
        <taxon>Endogonaceae</taxon>
        <taxon>Jimgerdemannia</taxon>
    </lineage>
</organism>
<name>A0A433QW37_9FUNG</name>
<dbReference type="InterPro" id="IPR002110">
    <property type="entry name" value="Ankyrin_rpt"/>
</dbReference>
<reference evidence="2 3" key="1">
    <citation type="journal article" date="2018" name="New Phytol.">
        <title>Phylogenomics of Endogonaceae and evolution of mycorrhizas within Mucoromycota.</title>
        <authorList>
            <person name="Chang Y."/>
            <person name="Desiro A."/>
            <person name="Na H."/>
            <person name="Sandor L."/>
            <person name="Lipzen A."/>
            <person name="Clum A."/>
            <person name="Barry K."/>
            <person name="Grigoriev I.V."/>
            <person name="Martin F.M."/>
            <person name="Stajich J.E."/>
            <person name="Smith M.E."/>
            <person name="Bonito G."/>
            <person name="Spatafora J.W."/>
        </authorList>
    </citation>
    <scope>NUCLEOTIDE SEQUENCE [LARGE SCALE GENOMIC DNA]</scope>
    <source>
        <strain evidence="2 3">AD002</strain>
    </source>
</reference>
<evidence type="ECO:0000313" key="2">
    <source>
        <dbReference type="EMBL" id="RUS33927.1"/>
    </source>
</evidence>
<proteinExistence type="predicted"/>
<dbReference type="Proteomes" id="UP000274822">
    <property type="component" value="Unassembled WGS sequence"/>
</dbReference>
<gene>
    <name evidence="2" type="ORF">BC938DRAFT_483209</name>
</gene>
<protein>
    <submittedName>
        <fullName evidence="2">Uncharacterized protein</fullName>
    </submittedName>
</protein>
<dbReference type="PROSITE" id="PS50088">
    <property type="entry name" value="ANK_REPEAT"/>
    <property type="match status" value="1"/>
</dbReference>
<sequence length="96" mass="10305">MLLDNGANVFVKDDSGITPLHLATTIGYIEVTKMHLDNGAEVNATTRYMPLDNGAQEKLTPPHNAVSNGRTLGIIMSAMGLHPTLLKSASDYLNLL</sequence>
<dbReference type="EMBL" id="RBNJ01000832">
    <property type="protein sequence ID" value="RUS33927.1"/>
    <property type="molecule type" value="Genomic_DNA"/>
</dbReference>
<dbReference type="SUPFAM" id="SSF48403">
    <property type="entry name" value="Ankyrin repeat"/>
    <property type="match status" value="1"/>
</dbReference>
<keyword evidence="3" id="KW-1185">Reference proteome</keyword>
<dbReference type="InterPro" id="IPR036770">
    <property type="entry name" value="Ankyrin_rpt-contain_sf"/>
</dbReference>
<keyword evidence="1" id="KW-0040">ANK repeat</keyword>
<dbReference type="Gene3D" id="1.25.40.20">
    <property type="entry name" value="Ankyrin repeat-containing domain"/>
    <property type="match status" value="1"/>
</dbReference>
<dbReference type="Pfam" id="PF13637">
    <property type="entry name" value="Ank_4"/>
    <property type="match status" value="1"/>
</dbReference>
<evidence type="ECO:0000313" key="3">
    <source>
        <dbReference type="Proteomes" id="UP000274822"/>
    </source>
</evidence>
<evidence type="ECO:0000256" key="1">
    <source>
        <dbReference type="PROSITE-ProRule" id="PRU00023"/>
    </source>
</evidence>
<dbReference type="AlphaFoldDB" id="A0A433QW37"/>
<accession>A0A433QW37</accession>
<comment type="caution">
    <text evidence="2">The sequence shown here is derived from an EMBL/GenBank/DDBJ whole genome shotgun (WGS) entry which is preliminary data.</text>
</comment>